<proteinExistence type="predicted"/>
<dbReference type="InParanoid" id="H3GMT7"/>
<reference evidence="2" key="1">
    <citation type="journal article" date="2006" name="Science">
        <title>Phytophthora genome sequences uncover evolutionary origins and mechanisms of pathogenesis.</title>
        <authorList>
            <person name="Tyler B.M."/>
            <person name="Tripathy S."/>
            <person name="Zhang X."/>
            <person name="Dehal P."/>
            <person name="Jiang R.H."/>
            <person name="Aerts A."/>
            <person name="Arredondo F.D."/>
            <person name="Baxter L."/>
            <person name="Bensasson D."/>
            <person name="Beynon J.L."/>
            <person name="Chapman J."/>
            <person name="Damasceno C.M."/>
            <person name="Dorrance A.E."/>
            <person name="Dou D."/>
            <person name="Dickerman A.W."/>
            <person name="Dubchak I.L."/>
            <person name="Garbelotto M."/>
            <person name="Gijzen M."/>
            <person name="Gordon S.G."/>
            <person name="Govers F."/>
            <person name="Grunwald N.J."/>
            <person name="Huang W."/>
            <person name="Ivors K.L."/>
            <person name="Jones R.W."/>
            <person name="Kamoun S."/>
            <person name="Krampis K."/>
            <person name="Lamour K.H."/>
            <person name="Lee M.K."/>
            <person name="McDonald W.H."/>
            <person name="Medina M."/>
            <person name="Meijer H.J."/>
            <person name="Nordberg E.K."/>
            <person name="Maclean D.J."/>
            <person name="Ospina-Giraldo M.D."/>
            <person name="Morris P.F."/>
            <person name="Phuntumart V."/>
            <person name="Putnam N.H."/>
            <person name="Rash S."/>
            <person name="Rose J.K."/>
            <person name="Sakihama Y."/>
            <person name="Salamov A.A."/>
            <person name="Savidor A."/>
            <person name="Scheuring C.F."/>
            <person name="Smith B.M."/>
            <person name="Sobral B.W."/>
            <person name="Terry A."/>
            <person name="Torto-Alalibo T.A."/>
            <person name="Win J."/>
            <person name="Xu Z."/>
            <person name="Zhang H."/>
            <person name="Grigoriev I.V."/>
            <person name="Rokhsar D.S."/>
            <person name="Boore J.L."/>
        </authorList>
    </citation>
    <scope>NUCLEOTIDE SEQUENCE [LARGE SCALE GENOMIC DNA]</scope>
    <source>
        <strain evidence="2">Pr102</strain>
    </source>
</reference>
<name>H3GMT7_PHYRM</name>
<dbReference type="HOGENOM" id="CLU_2215185_0_0_1"/>
<evidence type="ECO:0000313" key="1">
    <source>
        <dbReference type="EnsemblProtists" id="Phyra77852"/>
    </source>
</evidence>
<sequence>MQKEHSQHNEVLSAELFMSKQQQTHWTVADLKHATEIQAMGKAEAIVADRYWALTREVWTLKRQLQDKEDYWAKSSQAKMKDWARRTKELAEAKAETTQRDEMILHL</sequence>
<protein>
    <submittedName>
        <fullName evidence="1">Uncharacterized protein</fullName>
    </submittedName>
</protein>
<dbReference type="EnsemblProtists" id="Phyra77852">
    <property type="protein sequence ID" value="Phyra77852"/>
    <property type="gene ID" value="Phyra77852"/>
</dbReference>
<dbReference type="Proteomes" id="UP000005238">
    <property type="component" value="Unassembled WGS sequence"/>
</dbReference>
<keyword evidence="2" id="KW-1185">Reference proteome</keyword>
<evidence type="ECO:0000313" key="2">
    <source>
        <dbReference type="Proteomes" id="UP000005238"/>
    </source>
</evidence>
<dbReference type="EMBL" id="DS566024">
    <property type="status" value="NOT_ANNOTATED_CDS"/>
    <property type="molecule type" value="Genomic_DNA"/>
</dbReference>
<dbReference type="AlphaFoldDB" id="H3GMT7"/>
<organism evidence="1 2">
    <name type="scientific">Phytophthora ramorum</name>
    <name type="common">Sudden oak death agent</name>
    <dbReference type="NCBI Taxonomy" id="164328"/>
    <lineage>
        <taxon>Eukaryota</taxon>
        <taxon>Sar</taxon>
        <taxon>Stramenopiles</taxon>
        <taxon>Oomycota</taxon>
        <taxon>Peronosporomycetes</taxon>
        <taxon>Peronosporales</taxon>
        <taxon>Peronosporaceae</taxon>
        <taxon>Phytophthora</taxon>
    </lineage>
</organism>
<accession>H3GMT7</accession>
<dbReference type="VEuPathDB" id="FungiDB:KRP23_15011"/>
<reference evidence="1" key="2">
    <citation type="submission" date="2015-06" db="UniProtKB">
        <authorList>
            <consortium name="EnsemblProtists"/>
        </authorList>
    </citation>
    <scope>IDENTIFICATION</scope>
    <source>
        <strain evidence="1">Pr102</strain>
    </source>
</reference>